<feature type="domain" description="Leucine-rich repeat-containing N-terminal plant-type" evidence="4">
    <location>
        <begin position="18"/>
        <end position="56"/>
    </location>
</feature>
<dbReference type="InterPro" id="IPR001611">
    <property type="entry name" value="Leu-rich_rpt"/>
</dbReference>
<evidence type="ECO:0000256" key="2">
    <source>
        <dbReference type="ARBA" id="ARBA00022729"/>
    </source>
</evidence>
<sequence>MGNFFGCHIAGFVHGWNQTDQLALLAFKDGKTSDPFGALNSWNESIHFCQWAGVKCGRRHQRVTLLTGKIPTELVHLSKLHEFISGNIPDALGQLTKLRVSYIRSEKVGREPSLRPRNLNLSESIPMSVSNATKIYHLSLSYNKFTGKVPPLERLSDLEVVAIARDHLVTREADGDDLSFLYSLTNASNLNILQLEENNFGGVLPESISNFSTSLFALYLQKNNIVGGIPTGVGNLVNLEIINLSGNQFTVGSVYKGTVDQGRKVVAVEVLNLQFHGASKSFIAV</sequence>
<evidence type="ECO:0000256" key="3">
    <source>
        <dbReference type="ARBA" id="ARBA00022737"/>
    </source>
</evidence>
<protein>
    <submittedName>
        <fullName evidence="5">Receptor kinase-like protein Xa21, processed</fullName>
    </submittedName>
</protein>
<dbReference type="AlphaFoldDB" id="A0A2R6QHA2"/>
<keyword evidence="1" id="KW-0433">Leucine-rich repeat</keyword>
<evidence type="ECO:0000259" key="4">
    <source>
        <dbReference type="Pfam" id="PF08263"/>
    </source>
</evidence>
<evidence type="ECO:0000313" key="5">
    <source>
        <dbReference type="EMBL" id="PSS07999.1"/>
    </source>
</evidence>
<dbReference type="InterPro" id="IPR032675">
    <property type="entry name" value="LRR_dom_sf"/>
</dbReference>
<keyword evidence="5" id="KW-0675">Receptor</keyword>
<dbReference type="OrthoDB" id="687555at2759"/>
<evidence type="ECO:0000256" key="1">
    <source>
        <dbReference type="ARBA" id="ARBA00022614"/>
    </source>
</evidence>
<evidence type="ECO:0000313" key="6">
    <source>
        <dbReference type="Proteomes" id="UP000241394"/>
    </source>
</evidence>
<keyword evidence="6" id="KW-1185">Reference proteome</keyword>
<dbReference type="Gramene" id="PSS07999">
    <property type="protein sequence ID" value="PSS07999"/>
    <property type="gene ID" value="CEY00_Acc18359"/>
</dbReference>
<dbReference type="Proteomes" id="UP000241394">
    <property type="component" value="Chromosome LG16"/>
</dbReference>
<keyword evidence="3" id="KW-0677">Repeat</keyword>
<dbReference type="Pfam" id="PF08263">
    <property type="entry name" value="LRRNT_2"/>
    <property type="match status" value="1"/>
</dbReference>
<dbReference type="SUPFAM" id="SSF52058">
    <property type="entry name" value="L domain-like"/>
    <property type="match status" value="1"/>
</dbReference>
<dbReference type="Pfam" id="PF00560">
    <property type="entry name" value="LRR_1"/>
    <property type="match status" value="1"/>
</dbReference>
<dbReference type="PANTHER" id="PTHR48060">
    <property type="entry name" value="DNA DAMAGE-REPAIR/TOLERATION PROTEIN DRT100"/>
    <property type="match status" value="1"/>
</dbReference>
<keyword evidence="2" id="KW-0732">Signal</keyword>
<accession>A0A2R6QHA2</accession>
<dbReference type="EMBL" id="NKQK01000016">
    <property type="protein sequence ID" value="PSS07999.1"/>
    <property type="molecule type" value="Genomic_DNA"/>
</dbReference>
<dbReference type="PANTHER" id="PTHR48060:SF21">
    <property type="entry name" value="L DOMAIN-LIKE PROTEIN"/>
    <property type="match status" value="1"/>
</dbReference>
<dbReference type="Gene3D" id="3.80.10.10">
    <property type="entry name" value="Ribonuclease Inhibitor"/>
    <property type="match status" value="2"/>
</dbReference>
<gene>
    <name evidence="5" type="ORF">CEY00_Acc18359</name>
</gene>
<dbReference type="GO" id="GO:0016301">
    <property type="term" value="F:kinase activity"/>
    <property type="evidence" value="ECO:0007669"/>
    <property type="project" value="UniProtKB-KW"/>
</dbReference>
<name>A0A2R6QHA2_ACTCC</name>
<dbReference type="InterPro" id="IPR053211">
    <property type="entry name" value="DNA_repair-toleration"/>
</dbReference>
<dbReference type="InParanoid" id="A0A2R6QHA2"/>
<reference evidence="5 6" key="1">
    <citation type="submission" date="2017-07" db="EMBL/GenBank/DDBJ databases">
        <title>An improved, manually edited Actinidia chinensis var. chinensis (kiwifruit) genome highlights the challenges associated with draft genomes and gene prediction in plants.</title>
        <authorList>
            <person name="Pilkington S."/>
            <person name="Crowhurst R."/>
            <person name="Hilario E."/>
            <person name="Nardozza S."/>
            <person name="Fraser L."/>
            <person name="Peng Y."/>
            <person name="Gunaseelan K."/>
            <person name="Simpson R."/>
            <person name="Tahir J."/>
            <person name="Deroles S."/>
            <person name="Templeton K."/>
            <person name="Luo Z."/>
            <person name="Davy M."/>
            <person name="Cheng C."/>
            <person name="Mcneilage M."/>
            <person name="Scaglione D."/>
            <person name="Liu Y."/>
            <person name="Zhang Q."/>
            <person name="Datson P."/>
            <person name="De Silva N."/>
            <person name="Gardiner S."/>
            <person name="Bassett H."/>
            <person name="Chagne D."/>
            <person name="Mccallum J."/>
            <person name="Dzierzon H."/>
            <person name="Deng C."/>
            <person name="Wang Y.-Y."/>
            <person name="Barron N."/>
            <person name="Manako K."/>
            <person name="Bowen J."/>
            <person name="Foster T."/>
            <person name="Erridge Z."/>
            <person name="Tiffin H."/>
            <person name="Waite C."/>
            <person name="Davies K."/>
            <person name="Grierson E."/>
            <person name="Laing W."/>
            <person name="Kirk R."/>
            <person name="Chen X."/>
            <person name="Wood M."/>
            <person name="Montefiori M."/>
            <person name="Brummell D."/>
            <person name="Schwinn K."/>
            <person name="Catanach A."/>
            <person name="Fullerton C."/>
            <person name="Li D."/>
            <person name="Meiyalaghan S."/>
            <person name="Nieuwenhuizen N."/>
            <person name="Read N."/>
            <person name="Prakash R."/>
            <person name="Hunter D."/>
            <person name="Zhang H."/>
            <person name="Mckenzie M."/>
            <person name="Knabel M."/>
            <person name="Harris A."/>
            <person name="Allan A."/>
            <person name="Chen A."/>
            <person name="Janssen B."/>
            <person name="Plunkett B."/>
            <person name="Dwamena C."/>
            <person name="Voogd C."/>
            <person name="Leif D."/>
            <person name="Lafferty D."/>
            <person name="Souleyre E."/>
            <person name="Varkonyi-Gasic E."/>
            <person name="Gambi F."/>
            <person name="Hanley J."/>
            <person name="Yao J.-L."/>
            <person name="Cheung J."/>
            <person name="David K."/>
            <person name="Warren B."/>
            <person name="Marsh K."/>
            <person name="Snowden K."/>
            <person name="Lin-Wang K."/>
            <person name="Brian L."/>
            <person name="Martinez-Sanchez M."/>
            <person name="Wang M."/>
            <person name="Ileperuma N."/>
            <person name="Macnee N."/>
            <person name="Campin R."/>
            <person name="Mcatee P."/>
            <person name="Drummond R."/>
            <person name="Espley R."/>
            <person name="Ireland H."/>
            <person name="Wu R."/>
            <person name="Atkinson R."/>
            <person name="Karunairetnam S."/>
            <person name="Bulley S."/>
            <person name="Chunkath S."/>
            <person name="Hanley Z."/>
            <person name="Storey R."/>
            <person name="Thrimawithana A."/>
            <person name="Thomson S."/>
            <person name="David C."/>
            <person name="Testolin R."/>
        </authorList>
    </citation>
    <scope>NUCLEOTIDE SEQUENCE [LARGE SCALE GENOMIC DNA]</scope>
    <source>
        <strain evidence="6">cv. Red5</strain>
        <tissue evidence="5">Young leaf</tissue>
    </source>
</reference>
<dbReference type="OMA" id="SSMGKCN"/>
<keyword evidence="5" id="KW-0418">Kinase</keyword>
<dbReference type="InterPro" id="IPR013210">
    <property type="entry name" value="LRR_N_plant-typ"/>
</dbReference>
<reference evidence="6" key="2">
    <citation type="journal article" date="2018" name="BMC Genomics">
        <title>A manually annotated Actinidia chinensis var. chinensis (kiwifruit) genome highlights the challenges associated with draft genomes and gene prediction in plants.</title>
        <authorList>
            <person name="Pilkington S.M."/>
            <person name="Crowhurst R."/>
            <person name="Hilario E."/>
            <person name="Nardozza S."/>
            <person name="Fraser L."/>
            <person name="Peng Y."/>
            <person name="Gunaseelan K."/>
            <person name="Simpson R."/>
            <person name="Tahir J."/>
            <person name="Deroles S.C."/>
            <person name="Templeton K."/>
            <person name="Luo Z."/>
            <person name="Davy M."/>
            <person name="Cheng C."/>
            <person name="McNeilage M."/>
            <person name="Scaglione D."/>
            <person name="Liu Y."/>
            <person name="Zhang Q."/>
            <person name="Datson P."/>
            <person name="De Silva N."/>
            <person name="Gardiner S.E."/>
            <person name="Bassett H."/>
            <person name="Chagne D."/>
            <person name="McCallum J."/>
            <person name="Dzierzon H."/>
            <person name="Deng C."/>
            <person name="Wang Y.Y."/>
            <person name="Barron L."/>
            <person name="Manako K."/>
            <person name="Bowen J."/>
            <person name="Foster T.M."/>
            <person name="Erridge Z.A."/>
            <person name="Tiffin H."/>
            <person name="Waite C.N."/>
            <person name="Davies K.M."/>
            <person name="Grierson E.P."/>
            <person name="Laing W.A."/>
            <person name="Kirk R."/>
            <person name="Chen X."/>
            <person name="Wood M."/>
            <person name="Montefiori M."/>
            <person name="Brummell D.A."/>
            <person name="Schwinn K.E."/>
            <person name="Catanach A."/>
            <person name="Fullerton C."/>
            <person name="Li D."/>
            <person name="Meiyalaghan S."/>
            <person name="Nieuwenhuizen N."/>
            <person name="Read N."/>
            <person name="Prakash R."/>
            <person name="Hunter D."/>
            <person name="Zhang H."/>
            <person name="McKenzie M."/>
            <person name="Knabel M."/>
            <person name="Harris A."/>
            <person name="Allan A.C."/>
            <person name="Gleave A."/>
            <person name="Chen A."/>
            <person name="Janssen B.J."/>
            <person name="Plunkett B."/>
            <person name="Ampomah-Dwamena C."/>
            <person name="Voogd C."/>
            <person name="Leif D."/>
            <person name="Lafferty D."/>
            <person name="Souleyre E.J.F."/>
            <person name="Varkonyi-Gasic E."/>
            <person name="Gambi F."/>
            <person name="Hanley J."/>
            <person name="Yao J.L."/>
            <person name="Cheung J."/>
            <person name="David K.M."/>
            <person name="Warren B."/>
            <person name="Marsh K."/>
            <person name="Snowden K.C."/>
            <person name="Lin-Wang K."/>
            <person name="Brian L."/>
            <person name="Martinez-Sanchez M."/>
            <person name="Wang M."/>
            <person name="Ileperuma N."/>
            <person name="Macnee N."/>
            <person name="Campin R."/>
            <person name="McAtee P."/>
            <person name="Drummond R.S.M."/>
            <person name="Espley R.V."/>
            <person name="Ireland H.S."/>
            <person name="Wu R."/>
            <person name="Atkinson R.G."/>
            <person name="Karunairetnam S."/>
            <person name="Bulley S."/>
            <person name="Chunkath S."/>
            <person name="Hanley Z."/>
            <person name="Storey R."/>
            <person name="Thrimawithana A.H."/>
            <person name="Thomson S."/>
            <person name="David C."/>
            <person name="Testolin R."/>
            <person name="Huang H."/>
            <person name="Hellens R.P."/>
            <person name="Schaffer R.J."/>
        </authorList>
    </citation>
    <scope>NUCLEOTIDE SEQUENCE [LARGE SCALE GENOMIC DNA]</scope>
    <source>
        <strain evidence="6">cv. Red5</strain>
    </source>
</reference>
<organism evidence="5 6">
    <name type="scientific">Actinidia chinensis var. chinensis</name>
    <name type="common">Chinese soft-hair kiwi</name>
    <dbReference type="NCBI Taxonomy" id="1590841"/>
    <lineage>
        <taxon>Eukaryota</taxon>
        <taxon>Viridiplantae</taxon>
        <taxon>Streptophyta</taxon>
        <taxon>Embryophyta</taxon>
        <taxon>Tracheophyta</taxon>
        <taxon>Spermatophyta</taxon>
        <taxon>Magnoliopsida</taxon>
        <taxon>eudicotyledons</taxon>
        <taxon>Gunneridae</taxon>
        <taxon>Pentapetalae</taxon>
        <taxon>asterids</taxon>
        <taxon>Ericales</taxon>
        <taxon>Actinidiaceae</taxon>
        <taxon>Actinidia</taxon>
    </lineage>
</organism>
<comment type="caution">
    <text evidence="5">The sequence shown here is derived from an EMBL/GenBank/DDBJ whole genome shotgun (WGS) entry which is preliminary data.</text>
</comment>
<keyword evidence="5" id="KW-0808">Transferase</keyword>
<proteinExistence type="predicted"/>
<dbReference type="STRING" id="1590841.A0A2R6QHA2"/>